<comment type="similarity">
    <text evidence="2">Belongs to the DODA-type extradiol aromatic ring-opening dioxygenase family.</text>
</comment>
<keyword evidence="4" id="KW-0862">Zinc</keyword>
<dbReference type="NCBIfam" id="NF007914">
    <property type="entry name" value="PRK10628.1"/>
    <property type="match status" value="1"/>
</dbReference>
<dbReference type="GO" id="GO:0016702">
    <property type="term" value="F:oxidoreductase activity, acting on single donors with incorporation of molecular oxygen, incorporation of two atoms of oxygen"/>
    <property type="evidence" value="ECO:0007669"/>
    <property type="project" value="UniProtKB-ARBA"/>
</dbReference>
<keyword evidence="3" id="KW-0479">Metal-binding</keyword>
<dbReference type="AlphaFoldDB" id="A0A840D333"/>
<evidence type="ECO:0000256" key="2">
    <source>
        <dbReference type="ARBA" id="ARBA00007581"/>
    </source>
</evidence>
<dbReference type="GO" id="GO:0008198">
    <property type="term" value="F:ferrous iron binding"/>
    <property type="evidence" value="ECO:0007669"/>
    <property type="project" value="InterPro"/>
</dbReference>
<keyword evidence="7" id="KW-0223">Dioxygenase</keyword>
<evidence type="ECO:0000256" key="3">
    <source>
        <dbReference type="ARBA" id="ARBA00022723"/>
    </source>
</evidence>
<dbReference type="RefSeq" id="WP_200869107.1">
    <property type="nucleotide sequence ID" value="NZ_JACIER010000002.1"/>
</dbReference>
<dbReference type="Proteomes" id="UP000560658">
    <property type="component" value="Unassembled WGS sequence"/>
</dbReference>
<gene>
    <name evidence="7" type="ORF">GGR06_000468</name>
</gene>
<dbReference type="PANTHER" id="PTHR30096:SF0">
    <property type="entry name" value="4,5-DOPA DIOXYGENASE EXTRADIOL-LIKE PROTEIN"/>
    <property type="match status" value="1"/>
</dbReference>
<keyword evidence="5 7" id="KW-0560">Oxidoreductase</keyword>
<evidence type="ECO:0000256" key="4">
    <source>
        <dbReference type="ARBA" id="ARBA00022833"/>
    </source>
</evidence>
<feature type="domain" description="Extradiol ring-cleavage dioxygenase class III enzyme subunit B" evidence="6">
    <location>
        <begin position="37"/>
        <end position="251"/>
    </location>
</feature>
<dbReference type="InterPro" id="IPR004183">
    <property type="entry name" value="Xdiol_dOase_suB"/>
</dbReference>
<dbReference type="CDD" id="cd07363">
    <property type="entry name" value="45_DOPA_Dioxygenase"/>
    <property type="match status" value="1"/>
</dbReference>
<dbReference type="GO" id="GO:0008270">
    <property type="term" value="F:zinc ion binding"/>
    <property type="evidence" value="ECO:0007669"/>
    <property type="project" value="InterPro"/>
</dbReference>
<evidence type="ECO:0000313" key="8">
    <source>
        <dbReference type="Proteomes" id="UP000560658"/>
    </source>
</evidence>
<dbReference type="SUPFAM" id="SSF53213">
    <property type="entry name" value="LigB-like"/>
    <property type="match status" value="1"/>
</dbReference>
<evidence type="ECO:0000313" key="7">
    <source>
        <dbReference type="EMBL" id="MBB4042703.1"/>
    </source>
</evidence>
<organism evidence="7 8">
    <name type="scientific">Bacteroides reticulotermitis</name>
    <dbReference type="NCBI Taxonomy" id="1133319"/>
    <lineage>
        <taxon>Bacteria</taxon>
        <taxon>Pseudomonadati</taxon>
        <taxon>Bacteroidota</taxon>
        <taxon>Bacteroidia</taxon>
        <taxon>Bacteroidales</taxon>
        <taxon>Bacteroidaceae</taxon>
        <taxon>Bacteroides</taxon>
    </lineage>
</organism>
<evidence type="ECO:0000256" key="1">
    <source>
        <dbReference type="ARBA" id="ARBA00001947"/>
    </source>
</evidence>
<reference evidence="7" key="1">
    <citation type="submission" date="2020-08" db="EMBL/GenBank/DDBJ databases">
        <title>Genomic Encyclopedia of Type Strains, Phase IV (KMG-IV): sequencing the most valuable type-strain genomes for metagenomic binning, comparative biology and taxonomic classification.</title>
        <authorList>
            <person name="Goeker M."/>
        </authorList>
    </citation>
    <scope>NUCLEOTIDE SEQUENCE [LARGE SCALE GENOMIC DNA]</scope>
    <source>
        <strain evidence="7">DSM 105720</strain>
    </source>
</reference>
<keyword evidence="8" id="KW-1185">Reference proteome</keyword>
<accession>A0A840D333</accession>
<dbReference type="PIRSF" id="PIRSF006157">
    <property type="entry name" value="Doxgns_DODA"/>
    <property type="match status" value="1"/>
</dbReference>
<comment type="cofactor">
    <cofactor evidence="1">
        <name>Zn(2+)</name>
        <dbReference type="ChEBI" id="CHEBI:29105"/>
    </cofactor>
</comment>
<evidence type="ECO:0000256" key="5">
    <source>
        <dbReference type="ARBA" id="ARBA00023002"/>
    </source>
</evidence>
<dbReference type="Pfam" id="PF02900">
    <property type="entry name" value="LigB"/>
    <property type="match status" value="1"/>
</dbReference>
<dbReference type="EMBL" id="JACIER010000002">
    <property type="protein sequence ID" value="MBB4042703.1"/>
    <property type="molecule type" value="Genomic_DNA"/>
</dbReference>
<name>A0A840D333_9BACE</name>
<sequence length="278" mass="31164">MNLNSFSNSISSTDNSPLMPILFVGHGSPMNAIEENEFSKEWQALSATLPRPTAIVSISAHWETKGTFVTLSPTPQTIHDFYGFPQALYQQRYAAKGDPQLAQEIINQLDPAVGGDNQWGLDHGTWSVLKYIYPQADIPVIQISLDHYLSPQQHMELARQLAFLRTKGVLVLGSGNMIHNLRMVNVKGGDFNAEHGYDWAFELNDVFKTKLLNRDIQPLVNFSSLHPDIKLAIPTAEHYLPMLYILGMMQPNEKISLFNDKVIAGSLSMTSFLINDYT</sequence>
<proteinExistence type="inferred from homology"/>
<dbReference type="EC" id="1.13.11.-" evidence="7"/>
<dbReference type="Gene3D" id="3.40.830.10">
    <property type="entry name" value="LigB-like"/>
    <property type="match status" value="1"/>
</dbReference>
<evidence type="ECO:0000259" key="6">
    <source>
        <dbReference type="Pfam" id="PF02900"/>
    </source>
</evidence>
<comment type="caution">
    <text evidence="7">The sequence shown here is derived from an EMBL/GenBank/DDBJ whole genome shotgun (WGS) entry which is preliminary data.</text>
</comment>
<dbReference type="PANTHER" id="PTHR30096">
    <property type="entry name" value="4,5-DOPA DIOXYGENASE EXTRADIOL-LIKE PROTEIN"/>
    <property type="match status" value="1"/>
</dbReference>
<protein>
    <submittedName>
        <fullName evidence="7">4,5-DOPA dioxygenase extradiol</fullName>
        <ecNumber evidence="7">1.13.11.-</ecNumber>
    </submittedName>
</protein>
<dbReference type="InterPro" id="IPR014436">
    <property type="entry name" value="Extradiol_dOase_DODA"/>
</dbReference>